<keyword evidence="4 8" id="KW-0479">Metal-binding</keyword>
<dbReference type="PROSITE" id="PS50089">
    <property type="entry name" value="ZF_RING_2"/>
    <property type="match status" value="1"/>
</dbReference>
<dbReference type="Pfam" id="PF13920">
    <property type="entry name" value="zf-C3HC4_3"/>
    <property type="match status" value="1"/>
</dbReference>
<evidence type="ECO:0000313" key="12">
    <source>
        <dbReference type="Proteomes" id="UP000085678"/>
    </source>
</evidence>
<dbReference type="Proteomes" id="UP000085678">
    <property type="component" value="Unplaced"/>
</dbReference>
<feature type="region of interest" description="Disordered" evidence="9">
    <location>
        <begin position="372"/>
        <end position="438"/>
    </location>
</feature>
<evidence type="ECO:0000256" key="5">
    <source>
        <dbReference type="ARBA" id="ARBA00022737"/>
    </source>
</evidence>
<dbReference type="InterPro" id="IPR036855">
    <property type="entry name" value="Znf_CCCH_sf"/>
</dbReference>
<feature type="zinc finger region" description="C3H1-type" evidence="8">
    <location>
        <begin position="274"/>
        <end position="302"/>
    </location>
</feature>
<comment type="subcellular location">
    <subcellularLocation>
        <location evidence="1">Cytoplasm</location>
    </subcellularLocation>
</comment>
<comment type="similarity">
    <text evidence="2">Belongs to the unkempt family.</text>
</comment>
<sequence>MPSEAPVLPTQPEKPHHYTYLKEFRTQQCPLFLQHKCTQHRPFTCFHWHFMNQRRRRPIRKRDGTFSYSPDIYCTKFDETTGICQDGDDCPFLHRTAGDTERRYHLRYYKTGTCVYETDAKGCCVKNGPHCAFAHGAQDLRAPVYDIRELQNLDQPPPVGPEKPTNGSLGSSGSLEKDKILTEDPRWNDTNFVLANYKTEQCKRPPRLCRQGYACPQFHNTRDRRRSPKVFKYRSTPCPNVKHGDDWGDPSVCEAGDNCPYCHTRTEQQFHPEIYKSTKCNDMVQTGYCPRGSFCAFAHVEQEMVSQRDIAATTTSSSLAAFLPNELQKQTSIDNTQSEKRDSNLESSIEHQDSIALSKDVTADHVDYKVPAPIGKERADSSPVTPPITGQLSSPVFIGHGVPGPIGKGRSSSTSSSISTSDSGFYQRTPGIGREDTQPQTVMSQAKLRQQLQAIENDPSLDTSEKAKRKQNLILIHTLNGSNSSATPNNSSVSSATSTMSPLAPPFFPPGDTVESVIGNALEDLNLEDFDLSSIDKELEKDNDNNSVCSSISAGFSSNYLGSSSGPVNIPDGGVSRGSAGSLDSPVSSLGSLPPAFVPQQMQLQQKQEQQLEQAAAAFLSQPNPGKYHMPGFSDYTNNSPRSSTGGALSPLVAPSPTFSSNSEMHRLREELMANKSKLHSWEEGISQARSACDAWKKEAEESLKKAKIAEAEKLEIMRQRDEALGQVVKLTQEVERLNGGPFLHCLKRINELENLPIAQLKNLQTQLRLDLDRLDKIVYQYTAMKCLVCQDKNRSVAVMPCNHYVLCDSCSSLTTECPYCHAPITQRSSIVLPL</sequence>
<dbReference type="Pfam" id="PF23261">
    <property type="entry name" value="zf-CCCH_11"/>
    <property type="match status" value="1"/>
</dbReference>
<dbReference type="InterPro" id="IPR040594">
    <property type="entry name" value="UNK_Znf_1"/>
</dbReference>
<dbReference type="InterPro" id="IPR001841">
    <property type="entry name" value="Znf_RING"/>
</dbReference>
<name>A0A1S3IJK3_LINAN</name>
<dbReference type="InParanoid" id="A0A1S3IJK3"/>
<dbReference type="SMART" id="SM00356">
    <property type="entry name" value="ZnF_C3H1"/>
    <property type="match status" value="5"/>
</dbReference>
<feature type="domain" description="RING-type" evidence="10">
    <location>
        <begin position="787"/>
        <end position="822"/>
    </location>
</feature>
<dbReference type="Pfam" id="PF23035">
    <property type="entry name" value="zf-CCCH_UNK-like_4th"/>
    <property type="match status" value="1"/>
</dbReference>
<dbReference type="InterPro" id="IPR057296">
    <property type="entry name" value="UNK_Znf_5"/>
</dbReference>
<dbReference type="GO" id="GO:0008270">
    <property type="term" value="F:zinc ion binding"/>
    <property type="evidence" value="ECO:0007669"/>
    <property type="project" value="UniProtKB-KW"/>
</dbReference>
<feature type="domain" description="C3H1-type" evidence="11">
    <location>
        <begin position="68"/>
        <end position="97"/>
    </location>
</feature>
<dbReference type="InterPro" id="IPR057295">
    <property type="entry name" value="UNK_Znf_4"/>
</dbReference>
<dbReference type="KEGG" id="lak:106164916"/>
<dbReference type="PROSITE" id="PS50103">
    <property type="entry name" value="ZF_C3H1"/>
    <property type="match status" value="4"/>
</dbReference>
<evidence type="ECO:0000256" key="6">
    <source>
        <dbReference type="ARBA" id="ARBA00022771"/>
    </source>
</evidence>
<keyword evidence="6 8" id="KW-0863">Zinc-finger</keyword>
<keyword evidence="5" id="KW-0677">Repeat</keyword>
<evidence type="ECO:0000256" key="9">
    <source>
        <dbReference type="SAM" id="MobiDB-lite"/>
    </source>
</evidence>
<accession>A0A1S3IJK3</accession>
<keyword evidence="12" id="KW-1185">Reference proteome</keyword>
<dbReference type="PANTHER" id="PTHR14493:SF50">
    <property type="entry name" value="RING FINGER PROTEIN UNKEMPT"/>
    <property type="match status" value="1"/>
</dbReference>
<dbReference type="SUPFAM" id="SSF90229">
    <property type="entry name" value="CCCH zinc finger"/>
    <property type="match status" value="1"/>
</dbReference>
<dbReference type="InterPro" id="IPR045234">
    <property type="entry name" value="Unkempt-like"/>
</dbReference>
<dbReference type="OrthoDB" id="20534at2759"/>
<dbReference type="Pfam" id="PF25427">
    <property type="entry name" value="zf-CCCH_UNK"/>
    <property type="match status" value="1"/>
</dbReference>
<feature type="compositionally biased region" description="Polar residues" evidence="9">
    <location>
        <begin position="165"/>
        <end position="174"/>
    </location>
</feature>
<dbReference type="Pfam" id="PF18384">
    <property type="entry name" value="zf_CCCH_5"/>
    <property type="match status" value="1"/>
</dbReference>
<evidence type="ECO:0000313" key="13">
    <source>
        <dbReference type="RefSeq" id="XP_013398420.1"/>
    </source>
</evidence>
<evidence type="ECO:0000256" key="2">
    <source>
        <dbReference type="ARBA" id="ARBA00008808"/>
    </source>
</evidence>
<dbReference type="Pfam" id="PF00642">
    <property type="entry name" value="zf-CCCH"/>
    <property type="match status" value="1"/>
</dbReference>
<evidence type="ECO:0000256" key="7">
    <source>
        <dbReference type="ARBA" id="ARBA00022833"/>
    </source>
</evidence>
<reference evidence="13" key="1">
    <citation type="submission" date="2025-08" db="UniProtKB">
        <authorList>
            <consortium name="RefSeq"/>
        </authorList>
    </citation>
    <scope>IDENTIFICATION</scope>
    <source>
        <tissue evidence="13">Gonads</tissue>
    </source>
</reference>
<feature type="region of interest" description="Disordered" evidence="9">
    <location>
        <begin position="152"/>
        <end position="175"/>
    </location>
</feature>
<feature type="region of interest" description="Disordered" evidence="9">
    <location>
        <begin position="571"/>
        <end position="594"/>
    </location>
</feature>
<evidence type="ECO:0000259" key="11">
    <source>
        <dbReference type="PROSITE" id="PS50103"/>
    </source>
</evidence>
<dbReference type="RefSeq" id="XP_013398420.1">
    <property type="nucleotide sequence ID" value="XM_013542966.2"/>
</dbReference>
<feature type="domain" description="C3H1-type" evidence="11">
    <location>
        <begin position="232"/>
        <end position="266"/>
    </location>
</feature>
<dbReference type="SMART" id="SM00184">
    <property type="entry name" value="RING"/>
    <property type="match status" value="1"/>
</dbReference>
<dbReference type="Gene3D" id="4.10.1000.10">
    <property type="entry name" value="Zinc finger, CCCH-type"/>
    <property type="match status" value="1"/>
</dbReference>
<feature type="domain" description="C3H1-type" evidence="11">
    <location>
        <begin position="108"/>
        <end position="138"/>
    </location>
</feature>
<gene>
    <name evidence="13" type="primary">LOC106164916</name>
</gene>
<dbReference type="PANTHER" id="PTHR14493">
    <property type="entry name" value="UNKEMPT FAMILY MEMBER"/>
    <property type="match status" value="1"/>
</dbReference>
<feature type="compositionally biased region" description="Basic and acidic residues" evidence="9">
    <location>
        <begin position="337"/>
        <end position="351"/>
    </location>
</feature>
<evidence type="ECO:0000256" key="4">
    <source>
        <dbReference type="ARBA" id="ARBA00022723"/>
    </source>
</evidence>
<protein>
    <submittedName>
        <fullName evidence="13">RING finger protein unkempt homolog</fullName>
    </submittedName>
</protein>
<feature type="region of interest" description="Disordered" evidence="9">
    <location>
        <begin position="330"/>
        <end position="351"/>
    </location>
</feature>
<feature type="zinc finger region" description="C3H1-type" evidence="8">
    <location>
        <begin position="232"/>
        <end position="266"/>
    </location>
</feature>
<dbReference type="GO" id="GO:0005737">
    <property type="term" value="C:cytoplasm"/>
    <property type="evidence" value="ECO:0007669"/>
    <property type="project" value="UniProtKB-SubCell"/>
</dbReference>
<keyword evidence="3" id="KW-0963">Cytoplasm</keyword>
<feature type="region of interest" description="Disordered" evidence="9">
    <location>
        <begin position="479"/>
        <end position="508"/>
    </location>
</feature>
<organism evidence="12 13">
    <name type="scientific">Lingula anatina</name>
    <name type="common">Brachiopod</name>
    <name type="synonym">Lingula unguis</name>
    <dbReference type="NCBI Taxonomy" id="7574"/>
    <lineage>
        <taxon>Eukaryota</taxon>
        <taxon>Metazoa</taxon>
        <taxon>Spiralia</taxon>
        <taxon>Lophotrochozoa</taxon>
        <taxon>Brachiopoda</taxon>
        <taxon>Linguliformea</taxon>
        <taxon>Lingulata</taxon>
        <taxon>Lingulida</taxon>
        <taxon>Linguloidea</taxon>
        <taxon>Lingulidae</taxon>
        <taxon>Lingula</taxon>
    </lineage>
</organism>
<dbReference type="CDD" id="cd16614">
    <property type="entry name" value="RING-HC_UNK-like"/>
    <property type="match status" value="1"/>
</dbReference>
<dbReference type="InterPro" id="IPR000571">
    <property type="entry name" value="Znf_CCCH"/>
</dbReference>
<evidence type="ECO:0000256" key="3">
    <source>
        <dbReference type="ARBA" id="ARBA00022490"/>
    </source>
</evidence>
<feature type="domain" description="C3H1-type" evidence="11">
    <location>
        <begin position="274"/>
        <end position="302"/>
    </location>
</feature>
<evidence type="ECO:0000256" key="1">
    <source>
        <dbReference type="ARBA" id="ARBA00004496"/>
    </source>
</evidence>
<dbReference type="SUPFAM" id="SSF57850">
    <property type="entry name" value="RING/U-box"/>
    <property type="match status" value="1"/>
</dbReference>
<evidence type="ECO:0000259" key="10">
    <source>
        <dbReference type="PROSITE" id="PS50089"/>
    </source>
</evidence>
<feature type="compositionally biased region" description="Low complexity" evidence="9">
    <location>
        <begin position="482"/>
        <end position="502"/>
    </location>
</feature>
<evidence type="ECO:0000256" key="8">
    <source>
        <dbReference type="PROSITE-ProRule" id="PRU00723"/>
    </source>
</evidence>
<dbReference type="AlphaFoldDB" id="A0A1S3IJK3"/>
<dbReference type="FunCoup" id="A0A1S3IJK3">
    <property type="interactions" value="1847"/>
</dbReference>
<feature type="zinc finger region" description="C3H1-type" evidence="8">
    <location>
        <begin position="68"/>
        <end position="97"/>
    </location>
</feature>
<dbReference type="Gene3D" id="3.30.40.10">
    <property type="entry name" value="Zinc/RING finger domain, C3HC4 (zinc finger)"/>
    <property type="match status" value="1"/>
</dbReference>
<dbReference type="InterPro" id="IPR013083">
    <property type="entry name" value="Znf_RING/FYVE/PHD"/>
</dbReference>
<keyword evidence="7 8" id="KW-0862">Zinc</keyword>
<feature type="compositionally biased region" description="Low complexity" evidence="9">
    <location>
        <begin position="411"/>
        <end position="423"/>
    </location>
</feature>
<dbReference type="GeneID" id="106164916"/>
<proteinExistence type="inferred from homology"/>
<feature type="zinc finger region" description="C3H1-type" evidence="8">
    <location>
        <begin position="108"/>
        <end position="138"/>
    </location>
</feature>
<dbReference type="STRING" id="7574.A0A1S3IJK3"/>